<evidence type="ECO:0000313" key="8">
    <source>
        <dbReference type="Proteomes" id="UP000037136"/>
    </source>
</evidence>
<dbReference type="Pfam" id="PF14880">
    <property type="entry name" value="COX14"/>
    <property type="match status" value="1"/>
</dbReference>
<name>A0A2A9PJT1_OPHUN</name>
<dbReference type="GO" id="GO:0016020">
    <property type="term" value="C:membrane"/>
    <property type="evidence" value="ECO:0007669"/>
    <property type="project" value="UniProtKB-SubCell"/>
</dbReference>
<dbReference type="AlphaFoldDB" id="A0A2A9PJT1"/>
<protein>
    <submittedName>
        <fullName evidence="7">Uncharacterized protein</fullName>
    </submittedName>
</protein>
<dbReference type="Proteomes" id="UP000037136">
    <property type="component" value="Unassembled WGS sequence"/>
</dbReference>
<feature type="region of interest" description="Disordered" evidence="5">
    <location>
        <begin position="1"/>
        <end position="52"/>
    </location>
</feature>
<evidence type="ECO:0000256" key="4">
    <source>
        <dbReference type="ARBA" id="ARBA00023136"/>
    </source>
</evidence>
<organism evidence="7 8">
    <name type="scientific">Ophiocordyceps unilateralis</name>
    <name type="common">Zombie-ant fungus</name>
    <name type="synonym">Torrubia unilateralis</name>
    <dbReference type="NCBI Taxonomy" id="268505"/>
    <lineage>
        <taxon>Eukaryota</taxon>
        <taxon>Fungi</taxon>
        <taxon>Dikarya</taxon>
        <taxon>Ascomycota</taxon>
        <taxon>Pezizomycotina</taxon>
        <taxon>Sordariomycetes</taxon>
        <taxon>Hypocreomycetidae</taxon>
        <taxon>Hypocreales</taxon>
        <taxon>Ophiocordycipitaceae</taxon>
        <taxon>Ophiocordyceps</taxon>
    </lineage>
</organism>
<gene>
    <name evidence="7" type="ORF">XA68_16804</name>
</gene>
<dbReference type="EMBL" id="LAZP02000062">
    <property type="protein sequence ID" value="PFH61629.1"/>
    <property type="molecule type" value="Genomic_DNA"/>
</dbReference>
<evidence type="ECO:0000313" key="7">
    <source>
        <dbReference type="EMBL" id="PFH61629.1"/>
    </source>
</evidence>
<accession>A0A2A9PJT1</accession>
<sequence>MASKLGSKMMARLKPRSVKDATRFTSTVPHAMSKTAGQRSPHLPKSSSWLPGETPEQRVVRLRKAHLAARKAQDKPFERFLDSMREFMDAAHKLTVRGLILFSILCAIVSVYSVWDMLRFNRARRREWIEIQKKFENDDLSAARVAYLKGEGTEAQIALVEEANREAKRLGTKLPPLLPPPEQRTHFEEQVKPTLVPREPSMDGKGVFGIFSGLFGGSSTSTSTSNSNSDEAATADSHLESNVAAGSIAQTVEASAKSVWDVEKERQRKGGSLDRLGLDAGASDRSPPSRTKRWWSW</sequence>
<feature type="region of interest" description="Disordered" evidence="5">
    <location>
        <begin position="254"/>
        <end position="297"/>
    </location>
</feature>
<proteinExistence type="predicted"/>
<feature type="transmembrane region" description="Helical" evidence="6">
    <location>
        <begin position="94"/>
        <end position="115"/>
    </location>
</feature>
<comment type="caution">
    <text evidence="7">The sequence shown here is derived from an EMBL/GenBank/DDBJ whole genome shotgun (WGS) entry which is preliminary data.</text>
</comment>
<evidence type="ECO:0000256" key="3">
    <source>
        <dbReference type="ARBA" id="ARBA00022989"/>
    </source>
</evidence>
<reference evidence="7 8" key="2">
    <citation type="journal article" date="2017" name="Sci. Rep.">
        <title>Ant-infecting Ophiocordyceps genomes reveal a high diversity of potential behavioral manipulation genes and a possible major role for enterotoxins.</title>
        <authorList>
            <person name="de Bekker C."/>
            <person name="Ohm R.A."/>
            <person name="Evans H.C."/>
            <person name="Brachmann A."/>
            <person name="Hughes D.P."/>
        </authorList>
    </citation>
    <scope>NUCLEOTIDE SEQUENCE [LARGE SCALE GENOMIC DNA]</scope>
    <source>
        <strain evidence="7 8">SC16a</strain>
    </source>
</reference>
<evidence type="ECO:0000256" key="6">
    <source>
        <dbReference type="SAM" id="Phobius"/>
    </source>
</evidence>
<feature type="compositionally biased region" description="Basic and acidic residues" evidence="5">
    <location>
        <begin position="260"/>
        <end position="272"/>
    </location>
</feature>
<dbReference type="InterPro" id="IPR029208">
    <property type="entry name" value="COX14"/>
</dbReference>
<comment type="subcellular location">
    <subcellularLocation>
        <location evidence="1">Membrane</location>
        <topology evidence="1">Single-pass membrane protein</topology>
    </subcellularLocation>
</comment>
<dbReference type="STRING" id="268505.A0A2A9PJT1"/>
<evidence type="ECO:0000256" key="2">
    <source>
        <dbReference type="ARBA" id="ARBA00022692"/>
    </source>
</evidence>
<evidence type="ECO:0000256" key="1">
    <source>
        <dbReference type="ARBA" id="ARBA00004167"/>
    </source>
</evidence>
<reference evidence="7 8" key="1">
    <citation type="journal article" date="2015" name="BMC Genomics">
        <title>Gene expression during zombie ant biting behavior reflects the complexity underlying fungal parasitic behavioral manipulation.</title>
        <authorList>
            <person name="de Bekker C."/>
            <person name="Ohm R.A."/>
            <person name="Loreto R.G."/>
            <person name="Sebastian A."/>
            <person name="Albert I."/>
            <person name="Merrow M."/>
            <person name="Brachmann A."/>
            <person name="Hughes D.P."/>
        </authorList>
    </citation>
    <scope>NUCLEOTIDE SEQUENCE [LARGE SCALE GENOMIC DNA]</scope>
    <source>
        <strain evidence="7 8">SC16a</strain>
    </source>
</reference>
<keyword evidence="8" id="KW-1185">Reference proteome</keyword>
<keyword evidence="4 6" id="KW-0472">Membrane</keyword>
<keyword evidence="2 6" id="KW-0812">Transmembrane</keyword>
<dbReference type="OrthoDB" id="4205486at2759"/>
<evidence type="ECO:0000256" key="5">
    <source>
        <dbReference type="SAM" id="MobiDB-lite"/>
    </source>
</evidence>
<keyword evidence="3 6" id="KW-1133">Transmembrane helix</keyword>